<evidence type="ECO:0000313" key="1">
    <source>
        <dbReference type="EMBL" id="MBE9106888.1"/>
    </source>
</evidence>
<reference evidence="1 2" key="1">
    <citation type="submission" date="2020-10" db="EMBL/GenBank/DDBJ databases">
        <authorList>
            <person name="Castelo-Branco R."/>
            <person name="Eusebio N."/>
            <person name="Adriana R."/>
            <person name="Vieira A."/>
            <person name="Brugerolle De Fraissinette N."/>
            <person name="Rezende De Castro R."/>
            <person name="Schneider M.P."/>
            <person name="Vasconcelos V."/>
            <person name="Leao P.N."/>
        </authorList>
    </citation>
    <scope>NUCLEOTIDE SEQUENCE [LARGE SCALE GENOMIC DNA]</scope>
    <source>
        <strain evidence="1 2">LEGE 07299</strain>
    </source>
</reference>
<protein>
    <submittedName>
        <fullName evidence="1">Uncharacterized protein</fullName>
    </submittedName>
</protein>
<organism evidence="1 2">
    <name type="scientific">Nostoc cf. edaphicum LEGE 07299</name>
    <dbReference type="NCBI Taxonomy" id="2777974"/>
    <lineage>
        <taxon>Bacteria</taxon>
        <taxon>Bacillati</taxon>
        <taxon>Cyanobacteriota</taxon>
        <taxon>Cyanophyceae</taxon>
        <taxon>Nostocales</taxon>
        <taxon>Nostocaceae</taxon>
        <taxon>Nostoc</taxon>
    </lineage>
</organism>
<keyword evidence="2" id="KW-1185">Reference proteome</keyword>
<evidence type="ECO:0000313" key="2">
    <source>
        <dbReference type="Proteomes" id="UP000647836"/>
    </source>
</evidence>
<dbReference type="EMBL" id="JADEXF010000670">
    <property type="protein sequence ID" value="MBE9106888.1"/>
    <property type="molecule type" value="Genomic_DNA"/>
</dbReference>
<name>A0ABR9U2J7_9NOSO</name>
<accession>A0ABR9U2J7</accession>
<dbReference type="RefSeq" id="WP_194046305.1">
    <property type="nucleotide sequence ID" value="NZ_JADEXF010000670.1"/>
</dbReference>
<comment type="caution">
    <text evidence="1">The sequence shown here is derived from an EMBL/GenBank/DDBJ whole genome shotgun (WGS) entry which is preliminary data.</text>
</comment>
<gene>
    <name evidence="1" type="ORF">IQ229_18735</name>
</gene>
<sequence>MVAGEQEAYSTKLDNQFPENSLIDDYPNGKKLAEIPENSLIDDYPNGKKLAEIFWFFF</sequence>
<dbReference type="Proteomes" id="UP000647836">
    <property type="component" value="Unassembled WGS sequence"/>
</dbReference>
<proteinExistence type="predicted"/>